<evidence type="ECO:0000313" key="2">
    <source>
        <dbReference type="EMBL" id="RZH97254.1"/>
    </source>
</evidence>
<accession>A0A4Q7CK88</accession>
<dbReference type="Proteomes" id="UP000293854">
    <property type="component" value="Unassembled WGS sequence"/>
</dbReference>
<dbReference type="AlphaFoldDB" id="A0A4Q7CK88"/>
<gene>
    <name evidence="2" type="ORF">EIG99_15115</name>
</gene>
<comment type="caution">
    <text evidence="2">The sequence shown here is derived from an EMBL/GenBank/DDBJ whole genome shotgun (WGS) entry which is preliminary data.</text>
</comment>
<feature type="non-terminal residue" evidence="2">
    <location>
        <position position="163"/>
    </location>
</feature>
<dbReference type="Pfam" id="PF00501">
    <property type="entry name" value="AMP-binding"/>
    <property type="match status" value="1"/>
</dbReference>
<feature type="domain" description="AMP-dependent synthetase/ligase" evidence="1">
    <location>
        <begin position="81"/>
        <end position="159"/>
    </location>
</feature>
<reference evidence="2 3" key="1">
    <citation type="submission" date="2018-11" db="EMBL/GenBank/DDBJ databases">
        <title>Genomic profiling of Staphylococcus species from a Poultry farm system in KwaZulu-Natal, South Africa.</title>
        <authorList>
            <person name="Amoako D.G."/>
            <person name="Somboro A.M."/>
            <person name="Abia A.L.K."/>
            <person name="Bester L.A."/>
            <person name="Essack S.Y."/>
        </authorList>
    </citation>
    <scope>NUCLEOTIDE SEQUENCE [LARGE SCALE GENOMIC DNA]</scope>
    <source>
        <strain evidence="2 3">SA11</strain>
    </source>
</reference>
<dbReference type="InterPro" id="IPR000873">
    <property type="entry name" value="AMP-dep_synth/lig_dom"/>
</dbReference>
<sequence>MSINDQRLTRRVEDLYASDAQFAAASPNEAITQAIDQPGVALPQLIRMVMEGYADRPALAQRALRFVTDPDSGRTMVELLPRFETITYRELWARAGTLATALSAEPAIRPGDRVCVLGFNSVDYTTIDIALIRLGAVSVPLQTSAPVTGLRPIVTETEPTRRS</sequence>
<evidence type="ECO:0000313" key="3">
    <source>
        <dbReference type="Proteomes" id="UP000293854"/>
    </source>
</evidence>
<protein>
    <submittedName>
        <fullName evidence="2">Oxidoreductase</fullName>
    </submittedName>
</protein>
<evidence type="ECO:0000259" key="1">
    <source>
        <dbReference type="Pfam" id="PF00501"/>
    </source>
</evidence>
<dbReference type="EMBL" id="RQTE01000774">
    <property type="protein sequence ID" value="RZH97254.1"/>
    <property type="molecule type" value="Genomic_DNA"/>
</dbReference>
<dbReference type="Gene3D" id="3.40.50.980">
    <property type="match status" value="1"/>
</dbReference>
<name>A0A4Q7CK88_9STAP</name>
<proteinExistence type="predicted"/>
<organism evidence="2 3">
    <name type="scientific">Staphylococcus condimenti</name>
    <dbReference type="NCBI Taxonomy" id="70255"/>
    <lineage>
        <taxon>Bacteria</taxon>
        <taxon>Bacillati</taxon>
        <taxon>Bacillota</taxon>
        <taxon>Bacilli</taxon>
        <taxon>Bacillales</taxon>
        <taxon>Staphylococcaceae</taxon>
        <taxon>Staphylococcus</taxon>
    </lineage>
</organism>
<dbReference type="SUPFAM" id="SSF56801">
    <property type="entry name" value="Acetyl-CoA synthetase-like"/>
    <property type="match status" value="1"/>
</dbReference>